<reference evidence="1 2" key="2">
    <citation type="journal article" date="2014" name="J. Gen. Appl. Microbiol.">
        <title>The early diverging ascomycetous budding yeast Saitoella complicata has three histone deacetylases belonging to the Clr6, Hos2, and Rpd3 lineages.</title>
        <authorList>
            <person name="Nishida H."/>
            <person name="Matsumoto T."/>
            <person name="Kondo S."/>
            <person name="Hamamoto M."/>
            <person name="Yoshikawa H."/>
        </authorList>
    </citation>
    <scope>NUCLEOTIDE SEQUENCE [LARGE SCALE GENOMIC DNA]</scope>
    <source>
        <strain evidence="1 2">NRRL Y-17804</strain>
    </source>
</reference>
<evidence type="ECO:0000313" key="1">
    <source>
        <dbReference type="EMBL" id="GAO47461.1"/>
    </source>
</evidence>
<sequence>MHYGIDYVIQDIDQQGNPLDRSVMRPSDSFDFNCTLFRRVDHLWLRMSCCTALDPRQCGFRTVDSAREERTALQKTRAGARIHKVLVINHIVFCGIAITCGDTNNEPSLPVAPQKP</sequence>
<accession>A0A0E9NCN8</accession>
<dbReference type="AlphaFoldDB" id="A0A0E9NCN8"/>
<dbReference type="Proteomes" id="UP000033140">
    <property type="component" value="Unassembled WGS sequence"/>
</dbReference>
<name>A0A0E9NCN8_SAICN</name>
<dbReference type="EMBL" id="BACD03000009">
    <property type="protein sequence ID" value="GAO47461.1"/>
    <property type="molecule type" value="Genomic_DNA"/>
</dbReference>
<comment type="caution">
    <text evidence="1">The sequence shown here is derived from an EMBL/GenBank/DDBJ whole genome shotgun (WGS) entry which is preliminary data.</text>
</comment>
<reference evidence="1 2" key="3">
    <citation type="journal article" date="2015" name="Genome Announc.">
        <title>Draft Genome Sequence of the Archiascomycetous Yeast Saitoella complicata.</title>
        <authorList>
            <person name="Yamauchi K."/>
            <person name="Kondo S."/>
            <person name="Hamamoto M."/>
            <person name="Takahashi Y."/>
            <person name="Ogura Y."/>
            <person name="Hayashi T."/>
            <person name="Nishida H."/>
        </authorList>
    </citation>
    <scope>NUCLEOTIDE SEQUENCE [LARGE SCALE GENOMIC DNA]</scope>
    <source>
        <strain evidence="1 2">NRRL Y-17804</strain>
    </source>
</reference>
<reference evidence="1 2" key="1">
    <citation type="journal article" date="2011" name="J. Gen. Appl. Microbiol.">
        <title>Draft genome sequencing of the enigmatic yeast Saitoella complicata.</title>
        <authorList>
            <person name="Nishida H."/>
            <person name="Hamamoto M."/>
            <person name="Sugiyama J."/>
        </authorList>
    </citation>
    <scope>NUCLEOTIDE SEQUENCE [LARGE SCALE GENOMIC DNA]</scope>
    <source>
        <strain evidence="1 2">NRRL Y-17804</strain>
    </source>
</reference>
<keyword evidence="2" id="KW-1185">Reference proteome</keyword>
<proteinExistence type="predicted"/>
<evidence type="ECO:0000313" key="2">
    <source>
        <dbReference type="Proteomes" id="UP000033140"/>
    </source>
</evidence>
<gene>
    <name evidence="1" type="ORF">G7K_1668-t1</name>
</gene>
<organism evidence="1 2">
    <name type="scientific">Saitoella complicata (strain BCRC 22490 / CBS 7301 / JCM 7358 / NBRC 10748 / NRRL Y-17804)</name>
    <dbReference type="NCBI Taxonomy" id="698492"/>
    <lineage>
        <taxon>Eukaryota</taxon>
        <taxon>Fungi</taxon>
        <taxon>Dikarya</taxon>
        <taxon>Ascomycota</taxon>
        <taxon>Taphrinomycotina</taxon>
        <taxon>Taphrinomycotina incertae sedis</taxon>
        <taxon>Saitoella</taxon>
    </lineage>
</organism>
<protein>
    <submittedName>
        <fullName evidence="1">Uncharacterized protein</fullName>
    </submittedName>
</protein>